<evidence type="ECO:0000259" key="3">
    <source>
        <dbReference type="PROSITE" id="PS51898"/>
    </source>
</evidence>
<comment type="caution">
    <text evidence="4">The sequence shown here is derived from an EMBL/GenBank/DDBJ whole genome shotgun (WGS) entry which is preliminary data.</text>
</comment>
<name>A0A8T4INY2_9SPHN</name>
<proteinExistence type="predicted"/>
<feature type="domain" description="Tyr recombinase" evidence="3">
    <location>
        <begin position="361"/>
        <end position="563"/>
    </location>
</feature>
<dbReference type="InterPro" id="IPR011010">
    <property type="entry name" value="DNA_brk_join_enz"/>
</dbReference>
<dbReference type="EMBL" id="JAGRQC010000004">
    <property type="protein sequence ID" value="MBR0553836.1"/>
    <property type="molecule type" value="Genomic_DNA"/>
</dbReference>
<evidence type="ECO:0000313" key="5">
    <source>
        <dbReference type="Proteomes" id="UP000676996"/>
    </source>
</evidence>
<reference evidence="4" key="1">
    <citation type="submission" date="2021-04" db="EMBL/GenBank/DDBJ databases">
        <title>Ouciella asimina sp. nov., isolated from the surface seawater in the hydrothermal field of Okinawa Trough.</title>
        <authorList>
            <person name="Shuang W."/>
        </authorList>
    </citation>
    <scope>NUCLEOTIDE SEQUENCE</scope>
    <source>
        <strain evidence="4">LXI357</strain>
    </source>
</reference>
<organism evidence="4 5">
    <name type="scientific">Stakelama marina</name>
    <dbReference type="NCBI Taxonomy" id="2826939"/>
    <lineage>
        <taxon>Bacteria</taxon>
        <taxon>Pseudomonadati</taxon>
        <taxon>Pseudomonadota</taxon>
        <taxon>Alphaproteobacteria</taxon>
        <taxon>Sphingomonadales</taxon>
        <taxon>Sphingomonadaceae</taxon>
        <taxon>Stakelama</taxon>
    </lineage>
</organism>
<accession>A0A8T4INY2</accession>
<keyword evidence="5" id="KW-1185">Reference proteome</keyword>
<dbReference type="Proteomes" id="UP000676996">
    <property type="component" value="Unassembled WGS sequence"/>
</dbReference>
<keyword evidence="1" id="KW-0233">DNA recombination</keyword>
<evidence type="ECO:0000313" key="4">
    <source>
        <dbReference type="EMBL" id="MBR0553836.1"/>
    </source>
</evidence>
<dbReference type="CDD" id="cd01184">
    <property type="entry name" value="INT_C_like_1"/>
    <property type="match status" value="1"/>
</dbReference>
<feature type="region of interest" description="Disordered" evidence="2">
    <location>
        <begin position="218"/>
        <end position="237"/>
    </location>
</feature>
<dbReference type="Gene3D" id="1.10.443.10">
    <property type="entry name" value="Intergrase catalytic core"/>
    <property type="match status" value="1"/>
</dbReference>
<dbReference type="InterPro" id="IPR013762">
    <property type="entry name" value="Integrase-like_cat_sf"/>
</dbReference>
<evidence type="ECO:0000256" key="1">
    <source>
        <dbReference type="ARBA" id="ARBA00023172"/>
    </source>
</evidence>
<sequence length="595" mass="66710">MTAHSETVRMSLYSRITTEGLNQDQQYRLFMDEMTLYRNALVHLVAEWQADHDFSALSDHDRDLQAYEALWRTFAQTGIVEQPTRAFAEENFVELDEEEAGRLRQLIIATPGLKANFAKETEAALARVNIAPSPANRALAGKLVMLARMVGAWSCRTGVEIGAMPGAVAEPPCAAPKSSPPATHPTAEDAPIAVDEPNTEWLDMTPSEVAERFIADTPRMFEHRQGGKRASEQTGEQTLRQIRWAAQLLERSLPPGKPMWAVNSENLKRLDQWFDKLPITFGKSPADRAANMTFERAHARAIERVEAGDLAGDGIGLTIPTCNKHYRKIAQIHEFLRSKLKDLPELNTSEFIQPDRKDERAARTRYTVEQGQAIFALPPWTGCAGDIIIHDSLFYVLLLVWYTGARREEICKLRIVDVDHVSGIWFLRIDTTETGRVKNTSAIRCIPIADELVRLGFTHYVEALKAAGETLVFPEIEPADGTKRKRGDVFYKLWWIYLAPLIPGLLRGQAMHSARHMVSDELKQQAIFLEFRNDLLGHKTNGGEGATRYPSAAALRTVLAIVNRIPVVTAHVADVGAADIRLLTSENRRQRPSRK</sequence>
<dbReference type="InterPro" id="IPR002104">
    <property type="entry name" value="Integrase_catalytic"/>
</dbReference>
<dbReference type="GO" id="GO:0006310">
    <property type="term" value="P:DNA recombination"/>
    <property type="evidence" value="ECO:0007669"/>
    <property type="project" value="UniProtKB-KW"/>
</dbReference>
<gene>
    <name evidence="4" type="ORF">J7S20_15110</name>
</gene>
<feature type="region of interest" description="Disordered" evidence="2">
    <location>
        <begin position="171"/>
        <end position="197"/>
    </location>
</feature>
<feature type="compositionally biased region" description="Basic and acidic residues" evidence="2">
    <location>
        <begin position="218"/>
        <end position="231"/>
    </location>
</feature>
<dbReference type="GO" id="GO:0003677">
    <property type="term" value="F:DNA binding"/>
    <property type="evidence" value="ECO:0007669"/>
    <property type="project" value="InterPro"/>
</dbReference>
<dbReference type="SUPFAM" id="SSF56349">
    <property type="entry name" value="DNA breaking-rejoining enzymes"/>
    <property type="match status" value="1"/>
</dbReference>
<dbReference type="AlphaFoldDB" id="A0A8T4INY2"/>
<dbReference type="RefSeq" id="WP_284055076.1">
    <property type="nucleotide sequence ID" value="NZ_JAGRQC010000004.1"/>
</dbReference>
<protein>
    <submittedName>
        <fullName evidence="4">Site-specific integrase</fullName>
    </submittedName>
</protein>
<dbReference type="PROSITE" id="PS51898">
    <property type="entry name" value="TYR_RECOMBINASE"/>
    <property type="match status" value="1"/>
</dbReference>
<evidence type="ECO:0000256" key="2">
    <source>
        <dbReference type="SAM" id="MobiDB-lite"/>
    </source>
</evidence>
<dbReference type="GO" id="GO:0015074">
    <property type="term" value="P:DNA integration"/>
    <property type="evidence" value="ECO:0007669"/>
    <property type="project" value="InterPro"/>
</dbReference>